<evidence type="ECO:0000259" key="1">
    <source>
        <dbReference type="Pfam" id="PF02350"/>
    </source>
</evidence>
<sequence length="372" mass="43221">MNKEHSRIAIVIGTKAELIKCMPIMLELQKQKKNYWFIHTGQHSLKDVCEAFGVKKPDFILSKVPKISTKFWSKINRNSVSWFFSMIPKIRKVLKKINPKYVIYHGDTMSTAAASVGSSRLLNSGKNWKNIHLEAGLRSGSLFEPFPEEISRKISDRFSDMLLAVSDLSEKNLEEEKMKGKIIRMGNTIIDSAFISYNKAKKMRFKMPRRKYALINIHRHENLNSKERLEKIIKILGYIKIKAIWPLHDNTQHFLEKYGLINKIRDMKNISISPLTDYQNFIFLIANCVYLITDGGSIQEESLVFKKPCLIMRKRTERQEGLNTGINFLTGLNIRYSKNIIEYIEDNKIKVKKFKNPYGEKGISKKIIKILT</sequence>
<dbReference type="InterPro" id="IPR029767">
    <property type="entry name" value="WecB-like"/>
</dbReference>
<organism evidence="2">
    <name type="scientific">uncultured archaeon Rifle_16ft_4_minimus_37913</name>
    <dbReference type="NCBI Taxonomy" id="1665152"/>
    <lineage>
        <taxon>Archaea</taxon>
        <taxon>environmental samples</taxon>
    </lineage>
</organism>
<dbReference type="InterPro" id="IPR003331">
    <property type="entry name" value="UDP_GlcNAc_Epimerase_2_dom"/>
</dbReference>
<keyword evidence="2" id="KW-0413">Isomerase</keyword>
<accession>A0A0H4T6C3</accession>
<dbReference type="Pfam" id="PF02350">
    <property type="entry name" value="Epimerase_2"/>
    <property type="match status" value="1"/>
</dbReference>
<dbReference type="Gene3D" id="3.40.50.2000">
    <property type="entry name" value="Glycogen Phosphorylase B"/>
    <property type="match status" value="2"/>
</dbReference>
<dbReference type="EC" id="5.1.3.14" evidence="2"/>
<evidence type="ECO:0000313" key="2">
    <source>
        <dbReference type="EMBL" id="AKQ03301.1"/>
    </source>
</evidence>
<dbReference type="PANTHER" id="PTHR43174">
    <property type="entry name" value="UDP-N-ACETYLGLUCOSAMINE 2-EPIMERASE"/>
    <property type="match status" value="1"/>
</dbReference>
<dbReference type="NCBIfam" id="TIGR00236">
    <property type="entry name" value="wecB"/>
    <property type="match status" value="1"/>
</dbReference>
<reference evidence="2" key="1">
    <citation type="journal article" date="2015" name="ISME J.">
        <title>Aquifer environment selects for microbial species cohorts in sediment and groundwater.</title>
        <authorList>
            <person name="Hug L.A."/>
            <person name="Thomas B.C."/>
            <person name="Brown C.T."/>
            <person name="Frischkorn K.R."/>
            <person name="Williams K.H."/>
            <person name="Tringe S.G."/>
            <person name="Banfield J.F."/>
        </authorList>
    </citation>
    <scope>NUCLEOTIDE SEQUENCE</scope>
</reference>
<feature type="domain" description="UDP-N-acetylglucosamine 2-epimerase" evidence="1">
    <location>
        <begin position="28"/>
        <end position="371"/>
    </location>
</feature>
<dbReference type="GO" id="GO:0008761">
    <property type="term" value="F:UDP-N-acetylglucosamine 2-epimerase activity"/>
    <property type="evidence" value="ECO:0007669"/>
    <property type="project" value="UniProtKB-EC"/>
</dbReference>
<proteinExistence type="predicted"/>
<name>A0A0H4T6C3_9ARCH</name>
<dbReference type="PANTHER" id="PTHR43174:SF1">
    <property type="entry name" value="UDP-N-ACETYLGLUCOSAMINE 2-EPIMERASE"/>
    <property type="match status" value="1"/>
</dbReference>
<dbReference type="EMBL" id="KT007010">
    <property type="protein sequence ID" value="AKQ03301.1"/>
    <property type="molecule type" value="Genomic_DNA"/>
</dbReference>
<protein>
    <submittedName>
        <fullName evidence="2">UDP-N-acetylglucosamine 2-epimerase, UDP-N-acetylglucosamine 2-epimerase</fullName>
        <ecNumber evidence="2">5.1.3.14</ecNumber>
    </submittedName>
</protein>
<dbReference type="AlphaFoldDB" id="A0A0H4T6C3"/>
<dbReference type="SUPFAM" id="SSF53756">
    <property type="entry name" value="UDP-Glycosyltransferase/glycogen phosphorylase"/>
    <property type="match status" value="1"/>
</dbReference>